<sequence>MLRQLGWMLLLLVLTGCAVNPVTGRNELVLVGEGTELQIGAEQYAPLRQMQGGDYAAQPQITAYVKEIGGRLAAVSDRQLPYEFQVINDSTPNAWALPGGKIAINRGLLTEMQSEAELAAVLGHEIIHAAARHSAQSMQRGMLLQGAVVAAAMAAGNSEYAGLAMGGASIAAGLVSQKYSREAESEADYYGMLYMSRAGYDPSAAVDLQQTFVRLSEGRQGNWLEGLFASHPPSQERVDANRRTLASLPPGGERGVERYRQMMAPLRAAQKSYDAYDEGRKALNDNRAARALVLADQAIAGEPKEALFYGLRGDALRKQGRDREAIAAFDLALQRQPDYFHYYLQRGLAYQALGETGSANADLERSVALLPTAPAMNSLGQLALKQGDSTRAMEYFSGAAASDSPAGRQAYASLVRLDLSTNPATYLKIDYALDRQGQLLVRLANQTPVSIGDITLEVGYDDPAGKRQQTRLRIAGPVAAETTYQAATGLGPIADPGKVKNLGSRIMAARVLD</sequence>
<dbReference type="InterPro" id="IPR019734">
    <property type="entry name" value="TPR_rpt"/>
</dbReference>
<dbReference type="PROSITE" id="PS51257">
    <property type="entry name" value="PROKAR_LIPOPROTEIN"/>
    <property type="match status" value="1"/>
</dbReference>
<dbReference type="Gene3D" id="1.25.40.10">
    <property type="entry name" value="Tetratricopeptide repeat domain"/>
    <property type="match status" value="1"/>
</dbReference>
<evidence type="ECO:0000259" key="8">
    <source>
        <dbReference type="Pfam" id="PF01435"/>
    </source>
</evidence>
<dbReference type="GO" id="GO:0046872">
    <property type="term" value="F:metal ion binding"/>
    <property type="evidence" value="ECO:0007669"/>
    <property type="project" value="UniProtKB-KW"/>
</dbReference>
<name>A0A8J6UGU6_9BACT</name>
<keyword evidence="3" id="KW-0479">Metal-binding</keyword>
<evidence type="ECO:0000256" key="6">
    <source>
        <dbReference type="ARBA" id="ARBA00023049"/>
    </source>
</evidence>
<organism evidence="9 10">
    <name type="scientific">Pelovirga terrestris</name>
    <dbReference type="NCBI Taxonomy" id="2771352"/>
    <lineage>
        <taxon>Bacteria</taxon>
        <taxon>Pseudomonadati</taxon>
        <taxon>Thermodesulfobacteriota</taxon>
        <taxon>Desulfuromonadia</taxon>
        <taxon>Geobacterales</taxon>
        <taxon>Geobacteraceae</taxon>
        <taxon>Pelovirga</taxon>
    </lineage>
</organism>
<dbReference type="SUPFAM" id="SSF48452">
    <property type="entry name" value="TPR-like"/>
    <property type="match status" value="1"/>
</dbReference>
<accession>A0A8J6UGU6</accession>
<dbReference type="Proteomes" id="UP000632828">
    <property type="component" value="Unassembled WGS sequence"/>
</dbReference>
<dbReference type="Gene3D" id="3.30.2010.10">
    <property type="entry name" value="Metalloproteases ('zincins'), catalytic domain"/>
    <property type="match status" value="1"/>
</dbReference>
<evidence type="ECO:0000313" key="9">
    <source>
        <dbReference type="EMBL" id="MBD1400393.1"/>
    </source>
</evidence>
<dbReference type="Pfam" id="PF01435">
    <property type="entry name" value="Peptidase_M48"/>
    <property type="match status" value="1"/>
</dbReference>
<dbReference type="GO" id="GO:0004222">
    <property type="term" value="F:metalloendopeptidase activity"/>
    <property type="evidence" value="ECO:0007669"/>
    <property type="project" value="InterPro"/>
</dbReference>
<dbReference type="PANTHER" id="PTHR22726">
    <property type="entry name" value="METALLOENDOPEPTIDASE OMA1"/>
    <property type="match status" value="1"/>
</dbReference>
<keyword evidence="10" id="KW-1185">Reference proteome</keyword>
<reference evidence="9" key="1">
    <citation type="submission" date="2020-09" db="EMBL/GenBank/DDBJ databases">
        <title>Pelobacter alkaliphilus sp. nov., a novel anaerobic arsenate-reducing bacterium from terrestrial mud volcano.</title>
        <authorList>
            <person name="Khomyakova M.A."/>
            <person name="Merkel A.Y."/>
            <person name="Slobodkin A.I."/>
        </authorList>
    </citation>
    <scope>NUCLEOTIDE SEQUENCE</scope>
    <source>
        <strain evidence="9">M08fum</strain>
    </source>
</reference>
<evidence type="ECO:0000256" key="4">
    <source>
        <dbReference type="ARBA" id="ARBA00022801"/>
    </source>
</evidence>
<keyword evidence="6 9" id="KW-0482">Metalloprotease</keyword>
<dbReference type="PANTHER" id="PTHR22726:SF24">
    <property type="entry name" value="M48 FAMILY METALLOPEPTIDASE"/>
    <property type="match status" value="1"/>
</dbReference>
<dbReference type="InterPro" id="IPR001915">
    <property type="entry name" value="Peptidase_M48"/>
</dbReference>
<keyword evidence="7" id="KW-0802">TPR repeat</keyword>
<evidence type="ECO:0000256" key="2">
    <source>
        <dbReference type="ARBA" id="ARBA00022670"/>
    </source>
</evidence>
<dbReference type="PROSITE" id="PS50005">
    <property type="entry name" value="TPR"/>
    <property type="match status" value="1"/>
</dbReference>
<dbReference type="Pfam" id="PF13414">
    <property type="entry name" value="TPR_11"/>
    <property type="match status" value="1"/>
</dbReference>
<dbReference type="Pfam" id="PF13181">
    <property type="entry name" value="TPR_8"/>
    <property type="match status" value="1"/>
</dbReference>
<dbReference type="InterPro" id="IPR051156">
    <property type="entry name" value="Mito/Outer_Membr_Metalloprot"/>
</dbReference>
<evidence type="ECO:0000256" key="5">
    <source>
        <dbReference type="ARBA" id="ARBA00022833"/>
    </source>
</evidence>
<feature type="domain" description="Peptidase M48" evidence="8">
    <location>
        <begin position="61"/>
        <end position="240"/>
    </location>
</feature>
<feature type="repeat" description="TPR" evidence="7">
    <location>
        <begin position="306"/>
        <end position="339"/>
    </location>
</feature>
<comment type="caution">
    <text evidence="9">The sequence shown here is derived from an EMBL/GenBank/DDBJ whole genome shotgun (WGS) entry which is preliminary data.</text>
</comment>
<protein>
    <submittedName>
        <fullName evidence="9">M48 family metalloprotease</fullName>
    </submittedName>
</protein>
<evidence type="ECO:0000256" key="1">
    <source>
        <dbReference type="ARBA" id="ARBA00001947"/>
    </source>
</evidence>
<evidence type="ECO:0000256" key="3">
    <source>
        <dbReference type="ARBA" id="ARBA00022723"/>
    </source>
</evidence>
<evidence type="ECO:0000256" key="7">
    <source>
        <dbReference type="PROSITE-ProRule" id="PRU00339"/>
    </source>
</evidence>
<keyword evidence="5" id="KW-0862">Zinc</keyword>
<dbReference type="InterPro" id="IPR011990">
    <property type="entry name" value="TPR-like_helical_dom_sf"/>
</dbReference>
<proteinExistence type="predicted"/>
<dbReference type="EMBL" id="JACWUN010000006">
    <property type="protein sequence ID" value="MBD1400393.1"/>
    <property type="molecule type" value="Genomic_DNA"/>
</dbReference>
<keyword evidence="4" id="KW-0378">Hydrolase</keyword>
<dbReference type="GO" id="GO:0016020">
    <property type="term" value="C:membrane"/>
    <property type="evidence" value="ECO:0007669"/>
    <property type="project" value="TreeGrafter"/>
</dbReference>
<gene>
    <name evidence="9" type="ORF">ICT70_06895</name>
</gene>
<evidence type="ECO:0000313" key="10">
    <source>
        <dbReference type="Proteomes" id="UP000632828"/>
    </source>
</evidence>
<dbReference type="SMART" id="SM00028">
    <property type="entry name" value="TPR"/>
    <property type="match status" value="2"/>
</dbReference>
<dbReference type="GO" id="GO:0051603">
    <property type="term" value="P:proteolysis involved in protein catabolic process"/>
    <property type="evidence" value="ECO:0007669"/>
    <property type="project" value="TreeGrafter"/>
</dbReference>
<comment type="cofactor">
    <cofactor evidence="1">
        <name>Zn(2+)</name>
        <dbReference type="ChEBI" id="CHEBI:29105"/>
    </cofactor>
</comment>
<dbReference type="AlphaFoldDB" id="A0A8J6UGU6"/>
<keyword evidence="2" id="KW-0645">Protease</keyword>